<gene>
    <name evidence="1" type="ORF">EUX57_18945</name>
</gene>
<protein>
    <submittedName>
        <fullName evidence="1">Uncharacterized protein</fullName>
    </submittedName>
</protein>
<dbReference type="AlphaFoldDB" id="A0A4Q7D1J2"/>
<evidence type="ECO:0000313" key="1">
    <source>
        <dbReference type="EMBL" id="RZI30149.1"/>
    </source>
</evidence>
<evidence type="ECO:0000313" key="2">
    <source>
        <dbReference type="Proteomes" id="UP000293369"/>
    </source>
</evidence>
<dbReference type="RefSeq" id="WP_130138798.1">
    <property type="nucleotide sequence ID" value="NZ_SGFE01000040.1"/>
</dbReference>
<dbReference type="Proteomes" id="UP000293369">
    <property type="component" value="Unassembled WGS sequence"/>
</dbReference>
<name>A0A4Q7D1J2_9PSED</name>
<reference evidence="1 2" key="1">
    <citation type="submission" date="2019-02" db="EMBL/GenBank/DDBJ databases">
        <title>Pseudomonas spp from wheat grain.</title>
        <authorList>
            <person name="Cho G.-S."/>
            <person name="Franz C.M.A.P."/>
        </authorList>
    </citation>
    <scope>NUCLEOTIDE SEQUENCE [LARGE SCALE GENOMIC DNA]</scope>
    <source>
        <strain evidence="1 2">133NRW</strain>
    </source>
</reference>
<comment type="caution">
    <text evidence="1">The sequence shown here is derived from an EMBL/GenBank/DDBJ whole genome shotgun (WGS) entry which is preliminary data.</text>
</comment>
<organism evidence="1 2">
    <name type="scientific">Pseudomonas orientalis</name>
    <dbReference type="NCBI Taxonomy" id="76758"/>
    <lineage>
        <taxon>Bacteria</taxon>
        <taxon>Pseudomonadati</taxon>
        <taxon>Pseudomonadota</taxon>
        <taxon>Gammaproteobacteria</taxon>
        <taxon>Pseudomonadales</taxon>
        <taxon>Pseudomonadaceae</taxon>
        <taxon>Pseudomonas</taxon>
    </lineage>
</organism>
<dbReference type="EMBL" id="SGFE01000040">
    <property type="protein sequence ID" value="RZI30149.1"/>
    <property type="molecule type" value="Genomic_DNA"/>
</dbReference>
<sequence length="901" mass="100715">MASKVPTGKTRSVRAAKSPPAVEAELPYAIIEHTANNSLLYPIDAIDGTTATLTLPANATNVMFYMAVKDQDQPSFEPISVENGVNVVDIPARWISYCIGHTVLIKYTANAAGRALESLTLELEIQQIREEHLVVSRPVFTHAKEEWSTWYLRMQEFTGDEIVAIKAWPMIQPGQRLFVVVAGNQHVAPYRFAWVAKDHVVQEHEAHPDHVFRFTLSRGWLSRLDDYSAITAHLGVIWDTTAPVYPEPGDPLLENPLPVNAEDFHLRTTSLLQVDPALDLKPPHLRESAQYNGEWCLNPENTQQGGEVVIQGLDTYKGDEVRFYVSGPGYAKKPLGDFTVEQDGEMPLVKLPACVVACFFNKQMTLSYDLAVSGTVQPSPVRLINVLTPEFERPLIEEANPDRLLCLDNFSGDANVIAPLGAYGQCASHCWMWIDAEHADGSAYRLDILVGKVVTDAWKSDGVRADIPRVALERIGDCSKFELHVKASFCEASELEDALEFPPAIFTIYQQPLTPRAPTVREAQGGVLVAWNGREGVHVEAVYDGYQPSHQHTAQWCLDGEDSCWPLPLQESPSRPVTFLASREQVINSFRKTALISYTVINACKQMVSETLQLQVGEPIMERRPRPVVKQATGDILDLATVSRDYVDVVVKDPDSDSELAWWWIIKGQIVTITCEGTAEQGSPYTSVIMDEKPVETDDLNMLLRRMSRAELLKFKDGTDITFRVWCTVGQNLLEPVKLEFNRLTLKLRHELETDFDDFETYPIIEHTRNPIVTKLATLEMGQPMQSNIGLHQVRGVGEEVPGMVEGKSYALFCYGGTPPQLAVLRLKRECARVRFGFSSTSVSSVTFTYFNKEGQLLGEAVEFPGTWIDFQADPGTTISYVTILCTAHSSIDSLKVWYRR</sequence>
<proteinExistence type="predicted"/>
<accession>A0A4Q7D1J2</accession>